<dbReference type="Proteomes" id="UP000295696">
    <property type="component" value="Unassembled WGS sequence"/>
</dbReference>
<evidence type="ECO:0000256" key="1">
    <source>
        <dbReference type="SAM" id="SignalP"/>
    </source>
</evidence>
<dbReference type="Gene3D" id="1.20.140.10">
    <property type="entry name" value="Butyryl-CoA Dehydrogenase, subunit A, domain 3"/>
    <property type="match status" value="1"/>
</dbReference>
<organism evidence="2 3">
    <name type="scientific">Primorskyibacter sedentarius</name>
    <dbReference type="NCBI Taxonomy" id="745311"/>
    <lineage>
        <taxon>Bacteria</taxon>
        <taxon>Pseudomonadati</taxon>
        <taxon>Pseudomonadota</taxon>
        <taxon>Alphaproteobacteria</taxon>
        <taxon>Rhodobacterales</taxon>
        <taxon>Roseobacteraceae</taxon>
        <taxon>Primorskyibacter</taxon>
    </lineage>
</organism>
<dbReference type="AlphaFoldDB" id="A0A4R3JJX4"/>
<feature type="signal peptide" evidence="1">
    <location>
        <begin position="1"/>
        <end position="31"/>
    </location>
</feature>
<dbReference type="OrthoDB" id="29411at2"/>
<name>A0A4R3JJX4_9RHOB</name>
<evidence type="ECO:0000313" key="2">
    <source>
        <dbReference type="EMBL" id="TCS66479.1"/>
    </source>
</evidence>
<sequence length="395" mass="41979">MSRFSIQRYPSNVLLALAGAAILFVSGAQDAAAQASNTVESTQGLPTFVMPPSGPFSPNRIEIPNARAIASWMRGGHSDSASESFRHWDEEGAIPPVCATCHSGQGFRSFHGLDGSEKGPPEQPVPVGGVVDCETCHNANLGSVTEISLSSGVNHPVIVGEAACVTCHQGRAAGATVTRAVGEKPDDQPDPELRFINPHYALAAATALGGYGGLGYQYPDQTYSGRFLHAKPVQTCLSCHDPHNLEVVADTCLMCHTTGDPDLIRITRQSHDGSGDTSKGIKHDIAANAARLKSMIFDYAAEVAGTPVVYNGEGYPYFFTDANGDGLADEGDGGPIAYNAWTPRLLKAVYNYKFVTSDHGIHVHNPHYALELLYDSMKDLSEPLGVDFAALGLLR</sequence>
<dbReference type="EMBL" id="SLZU01000002">
    <property type="protein sequence ID" value="TCS66479.1"/>
    <property type="molecule type" value="Genomic_DNA"/>
</dbReference>
<evidence type="ECO:0000313" key="3">
    <source>
        <dbReference type="Proteomes" id="UP000295696"/>
    </source>
</evidence>
<protein>
    <submittedName>
        <fullName evidence="2">Uncharacterized protein</fullName>
    </submittedName>
</protein>
<keyword evidence="3" id="KW-1185">Reference proteome</keyword>
<gene>
    <name evidence="2" type="ORF">EDD52_102296</name>
</gene>
<comment type="caution">
    <text evidence="2">The sequence shown here is derived from an EMBL/GenBank/DDBJ whole genome shotgun (WGS) entry which is preliminary data.</text>
</comment>
<keyword evidence="1" id="KW-0732">Signal</keyword>
<reference evidence="2 3" key="1">
    <citation type="submission" date="2019-03" db="EMBL/GenBank/DDBJ databases">
        <title>Genomic Encyclopedia of Type Strains, Phase IV (KMG-IV): sequencing the most valuable type-strain genomes for metagenomic binning, comparative biology and taxonomic classification.</title>
        <authorList>
            <person name="Goeker M."/>
        </authorList>
    </citation>
    <scope>NUCLEOTIDE SEQUENCE [LARGE SCALE GENOMIC DNA]</scope>
    <source>
        <strain evidence="2 3">DSM 104836</strain>
    </source>
</reference>
<dbReference type="InterPro" id="IPR036280">
    <property type="entry name" value="Multihaem_cyt_sf"/>
</dbReference>
<accession>A0A4R3JJX4</accession>
<dbReference type="SUPFAM" id="SSF48695">
    <property type="entry name" value="Multiheme cytochromes"/>
    <property type="match status" value="1"/>
</dbReference>
<proteinExistence type="predicted"/>
<dbReference type="Gene3D" id="1.10.1130.10">
    <property type="entry name" value="Flavocytochrome C3, Chain A"/>
    <property type="match status" value="1"/>
</dbReference>
<feature type="chain" id="PRO_5020465953" evidence="1">
    <location>
        <begin position="32"/>
        <end position="395"/>
    </location>
</feature>